<sequence length="253" mass="27346">MIQVMYRKNLESALAAGMPTPPAHPQPIQPAHNQSEKISRTKKHHKIIPINPPQKVQQERNRASQGKKSPYPIIQTMEYLNNAAFDDNSESQESWLTPSPGATKYIPFLDSQTQGSPFQGSQVLARSAAASSGAFPLIVPTRNVSNRIQNAPAQPFVTRNAADPKHQAPPPPLATRNACAPKQNAHPLPSGAATPTPGDSPHAEHYCVACTRSWSEVTLIAQITDNNAWRVSKAPVTVAEDMGTIASNMSLSN</sequence>
<proteinExistence type="predicted"/>
<name>A0A2N5TAV3_9BASI</name>
<dbReference type="AlphaFoldDB" id="A0A2N5TAV3"/>
<organism evidence="2 3">
    <name type="scientific">Puccinia coronata f. sp. avenae</name>
    <dbReference type="NCBI Taxonomy" id="200324"/>
    <lineage>
        <taxon>Eukaryota</taxon>
        <taxon>Fungi</taxon>
        <taxon>Dikarya</taxon>
        <taxon>Basidiomycota</taxon>
        <taxon>Pucciniomycotina</taxon>
        <taxon>Pucciniomycetes</taxon>
        <taxon>Pucciniales</taxon>
        <taxon>Pucciniaceae</taxon>
        <taxon>Puccinia</taxon>
    </lineage>
</organism>
<reference evidence="2 3" key="1">
    <citation type="submission" date="2017-11" db="EMBL/GenBank/DDBJ databases">
        <title>De novo assembly and phasing of dikaryotic genomes from two isolates of Puccinia coronata f. sp. avenae, the causal agent of oat crown rust.</title>
        <authorList>
            <person name="Miller M.E."/>
            <person name="Zhang Y."/>
            <person name="Omidvar V."/>
            <person name="Sperschneider J."/>
            <person name="Schwessinger B."/>
            <person name="Raley C."/>
            <person name="Palmer J.M."/>
            <person name="Garnica D."/>
            <person name="Upadhyaya N."/>
            <person name="Rathjen J."/>
            <person name="Taylor J.M."/>
            <person name="Park R.F."/>
            <person name="Dodds P.N."/>
            <person name="Hirsch C.D."/>
            <person name="Kianian S.F."/>
            <person name="Figueroa M."/>
        </authorList>
    </citation>
    <scope>NUCLEOTIDE SEQUENCE [LARGE SCALE GENOMIC DNA]</scope>
    <source>
        <strain evidence="2">12SD80</strain>
    </source>
</reference>
<feature type="region of interest" description="Disordered" evidence="1">
    <location>
        <begin position="159"/>
        <end position="201"/>
    </location>
</feature>
<dbReference type="EMBL" id="PGCI01000660">
    <property type="protein sequence ID" value="PLW22558.1"/>
    <property type="molecule type" value="Genomic_DNA"/>
</dbReference>
<evidence type="ECO:0000256" key="1">
    <source>
        <dbReference type="SAM" id="MobiDB-lite"/>
    </source>
</evidence>
<dbReference type="Proteomes" id="UP000235392">
    <property type="component" value="Unassembled WGS sequence"/>
</dbReference>
<evidence type="ECO:0000313" key="3">
    <source>
        <dbReference type="Proteomes" id="UP000235392"/>
    </source>
</evidence>
<comment type="caution">
    <text evidence="2">The sequence shown here is derived from an EMBL/GenBank/DDBJ whole genome shotgun (WGS) entry which is preliminary data.</text>
</comment>
<feature type="region of interest" description="Disordered" evidence="1">
    <location>
        <begin position="48"/>
        <end position="68"/>
    </location>
</feature>
<accession>A0A2N5TAV3</accession>
<gene>
    <name evidence="2" type="ORF">PCASD_16139</name>
</gene>
<protein>
    <submittedName>
        <fullName evidence="2">Uncharacterized protein</fullName>
    </submittedName>
</protein>
<evidence type="ECO:0000313" key="2">
    <source>
        <dbReference type="EMBL" id="PLW22558.1"/>
    </source>
</evidence>